<gene>
    <name evidence="1" type="ORF">SAMN05660649_03074</name>
</gene>
<keyword evidence="2" id="KW-1185">Reference proteome</keyword>
<organism evidence="1 2">
    <name type="scientific">Desulfotruncus arcticus DSM 17038</name>
    <dbReference type="NCBI Taxonomy" id="1121424"/>
    <lineage>
        <taxon>Bacteria</taxon>
        <taxon>Bacillati</taxon>
        <taxon>Bacillota</taxon>
        <taxon>Clostridia</taxon>
        <taxon>Eubacteriales</taxon>
        <taxon>Desulfallaceae</taxon>
        <taxon>Desulfotruncus</taxon>
    </lineage>
</organism>
<dbReference type="AlphaFoldDB" id="A0A1I2VL13"/>
<dbReference type="Proteomes" id="UP000199337">
    <property type="component" value="Unassembled WGS sequence"/>
</dbReference>
<name>A0A1I2VL13_9FIRM</name>
<protein>
    <submittedName>
        <fullName evidence="1">Methyltransferase domain-containing protein</fullName>
    </submittedName>
</protein>
<reference evidence="2" key="1">
    <citation type="submission" date="2016-10" db="EMBL/GenBank/DDBJ databases">
        <authorList>
            <person name="Varghese N."/>
            <person name="Submissions S."/>
        </authorList>
    </citation>
    <scope>NUCLEOTIDE SEQUENCE [LARGE SCALE GENOMIC DNA]</scope>
    <source>
        <strain evidence="2">DSM 17038</strain>
    </source>
</reference>
<proteinExistence type="predicted"/>
<accession>A0A1I2VL13</accession>
<keyword evidence="1" id="KW-0808">Transferase</keyword>
<dbReference type="Gene3D" id="3.40.50.150">
    <property type="entry name" value="Vaccinia Virus protein VP39"/>
    <property type="match status" value="1"/>
</dbReference>
<dbReference type="GO" id="GO:0008168">
    <property type="term" value="F:methyltransferase activity"/>
    <property type="evidence" value="ECO:0007669"/>
    <property type="project" value="UniProtKB-KW"/>
</dbReference>
<dbReference type="SUPFAM" id="SSF53335">
    <property type="entry name" value="S-adenosyl-L-methionine-dependent methyltransferases"/>
    <property type="match status" value="1"/>
</dbReference>
<sequence>MKKEQCRLCGGYQLEYIFSHLILKKYNVKYYICNNCQLLQTEKPYWLEEAYVSSISTSLDTGIMSRNINLCKISSAFIYFLLPKDEKFIDYGGGYGIFTRLMRDVGYDFYSYDKYNKSLFAKGFEAVSCQEYVGATAFEVFEHLDNPNETLDDIFSYLQNKNVLFSTVLYGNWPPNPDDWWYYVFDTGQHIAFYNIKTLRWIAEKYNLNLWSNGRSLHYLSENKISTWKLNALSRINKVLFPYITRVMPSKTTEDHNTLHNLNSTIQD</sequence>
<dbReference type="STRING" id="341036.SAMN05660649_03074"/>
<dbReference type="OrthoDB" id="9816564at2"/>
<dbReference type="InterPro" id="IPR029063">
    <property type="entry name" value="SAM-dependent_MTases_sf"/>
</dbReference>
<dbReference type="EMBL" id="FOOX01000011">
    <property type="protein sequence ID" value="SFG89773.1"/>
    <property type="molecule type" value="Genomic_DNA"/>
</dbReference>
<evidence type="ECO:0000313" key="1">
    <source>
        <dbReference type="EMBL" id="SFG89773.1"/>
    </source>
</evidence>
<evidence type="ECO:0000313" key="2">
    <source>
        <dbReference type="Proteomes" id="UP000199337"/>
    </source>
</evidence>
<dbReference type="Pfam" id="PF13489">
    <property type="entry name" value="Methyltransf_23"/>
    <property type="match status" value="1"/>
</dbReference>
<keyword evidence="1" id="KW-0489">Methyltransferase</keyword>
<dbReference type="GO" id="GO:0032259">
    <property type="term" value="P:methylation"/>
    <property type="evidence" value="ECO:0007669"/>
    <property type="project" value="UniProtKB-KW"/>
</dbReference>
<dbReference type="RefSeq" id="WP_092472257.1">
    <property type="nucleotide sequence ID" value="NZ_FOOX01000011.1"/>
</dbReference>